<reference evidence="4 5" key="1">
    <citation type="submission" date="2018-08" db="EMBL/GenBank/DDBJ databases">
        <title>Meiothermus granaticius genome AF-68 sequencing project.</title>
        <authorList>
            <person name="Da Costa M.S."/>
            <person name="Albuquerque L."/>
            <person name="Raposo P."/>
            <person name="Froufe H.J.C."/>
            <person name="Barroso C.S."/>
            <person name="Egas C."/>
        </authorList>
    </citation>
    <scope>NUCLEOTIDE SEQUENCE [LARGE SCALE GENOMIC DNA]</scope>
    <source>
        <strain evidence="4 5">AF-68</strain>
    </source>
</reference>
<dbReference type="PANTHER" id="PTHR30203:SF24">
    <property type="entry name" value="BLR4935 PROTEIN"/>
    <property type="match status" value="1"/>
</dbReference>
<proteinExistence type="inferred from homology"/>
<keyword evidence="3" id="KW-0732">Signal</keyword>
<dbReference type="InterPro" id="IPR003423">
    <property type="entry name" value="OMP_efflux"/>
</dbReference>
<evidence type="ECO:0000313" key="4">
    <source>
        <dbReference type="EMBL" id="RIH92894.1"/>
    </source>
</evidence>
<evidence type="ECO:0000313" key="5">
    <source>
        <dbReference type="Proteomes" id="UP000266178"/>
    </source>
</evidence>
<protein>
    <submittedName>
        <fullName evidence="4">Type I secretion outer membrane protein, TolC family</fullName>
    </submittedName>
</protein>
<dbReference type="Pfam" id="PF02321">
    <property type="entry name" value="OEP"/>
    <property type="match status" value="1"/>
</dbReference>
<comment type="caution">
    <text evidence="4">The sequence shown here is derived from an EMBL/GenBank/DDBJ whole genome shotgun (WGS) entry which is preliminary data.</text>
</comment>
<dbReference type="GO" id="GO:0015562">
    <property type="term" value="F:efflux transmembrane transporter activity"/>
    <property type="evidence" value="ECO:0007669"/>
    <property type="project" value="InterPro"/>
</dbReference>
<evidence type="ECO:0000256" key="2">
    <source>
        <dbReference type="SAM" id="Coils"/>
    </source>
</evidence>
<dbReference type="SUPFAM" id="SSF56954">
    <property type="entry name" value="Outer membrane efflux proteins (OEP)"/>
    <property type="match status" value="1"/>
</dbReference>
<name>A0A399F8A6_9DEIN</name>
<feature type="coiled-coil region" evidence="2">
    <location>
        <begin position="334"/>
        <end position="393"/>
    </location>
</feature>
<dbReference type="PANTHER" id="PTHR30203">
    <property type="entry name" value="OUTER MEMBRANE CATION EFFLUX PROTEIN"/>
    <property type="match status" value="1"/>
</dbReference>
<dbReference type="EMBL" id="QWLB01000012">
    <property type="protein sequence ID" value="RIH92894.1"/>
    <property type="molecule type" value="Genomic_DNA"/>
</dbReference>
<evidence type="ECO:0000256" key="3">
    <source>
        <dbReference type="SAM" id="SignalP"/>
    </source>
</evidence>
<dbReference type="Proteomes" id="UP000266178">
    <property type="component" value="Unassembled WGS sequence"/>
</dbReference>
<keyword evidence="2" id="KW-0175">Coiled coil</keyword>
<evidence type="ECO:0000256" key="1">
    <source>
        <dbReference type="ARBA" id="ARBA00007613"/>
    </source>
</evidence>
<organism evidence="4 5">
    <name type="scientific">Meiothermus granaticius NBRC 107808</name>
    <dbReference type="NCBI Taxonomy" id="1227551"/>
    <lineage>
        <taxon>Bacteria</taxon>
        <taxon>Thermotogati</taxon>
        <taxon>Deinococcota</taxon>
        <taxon>Deinococci</taxon>
        <taxon>Thermales</taxon>
        <taxon>Thermaceae</taxon>
        <taxon>Meiothermus</taxon>
    </lineage>
</organism>
<keyword evidence="5" id="KW-1185">Reference proteome</keyword>
<accession>A0A399F8A6</accession>
<dbReference type="InterPro" id="IPR010131">
    <property type="entry name" value="MdtP/NodT-like"/>
</dbReference>
<feature type="coiled-coil region" evidence="2">
    <location>
        <begin position="191"/>
        <end position="218"/>
    </location>
</feature>
<comment type="similarity">
    <text evidence="1">Belongs to the outer membrane factor (OMF) (TC 1.B.17) family.</text>
</comment>
<dbReference type="Gene3D" id="1.20.1600.10">
    <property type="entry name" value="Outer membrane efflux proteins (OEP)"/>
    <property type="match status" value="1"/>
</dbReference>
<feature type="chain" id="PRO_5030071853" evidence="3">
    <location>
        <begin position="19"/>
        <end position="445"/>
    </location>
</feature>
<dbReference type="RefSeq" id="WP_119356678.1">
    <property type="nucleotide sequence ID" value="NZ_BJXM01000006.1"/>
</dbReference>
<feature type="signal peptide" evidence="3">
    <location>
        <begin position="1"/>
        <end position="18"/>
    </location>
</feature>
<gene>
    <name evidence="4" type="ORF">Mgrana_01169</name>
</gene>
<sequence length="445" mass="46456">MRRLGLLVLAVVGATALAQQTSPLAAFLAPLKTYPGLQQALAGVRAAADQVEALKNPVGVQASVGYSLLNVSPPDAPGPCNPIDPSYQPNPACFPLPTSASQASVGLSFTPVLLGDVGTRVAQASSGLAQAQLSQRQTLASLEAQAVQAAYRVRLAQNALEVAKQGEEVANLSLQATQIRLEKGGVTGLELDQAKQSVAQAQANRLQAEENLMAARHALKDLVGIEEAPDLPLPGLPADGKAASVAQAELALQKAQAGLDNAQWNAYPVVQLGYTHKLSSTASLTLGVNSRSFQPSASVTYQNPSQTVEPYNRINDQFNIGLAVNFSAGTLPTLDAAQQGVTQAQAALEAAQRQAALQLESLRLAHAQAQRQVELAQNAFALAQRSLQDAQSREASGLGTPLATAQAALAQYQAALALDQARLGLLASVLNFYIFYAQPLVEVSL</sequence>
<dbReference type="AlphaFoldDB" id="A0A399F8A6"/>